<comment type="caution">
    <text evidence="1">The sequence shown here is derived from an EMBL/GenBank/DDBJ whole genome shotgun (WGS) entry which is preliminary data.</text>
</comment>
<accession>A0A1X3DLP4</accession>
<protein>
    <submittedName>
        <fullName evidence="1">DUF2635 domain-containing protein</fullName>
    </submittedName>
</protein>
<organism evidence="1 2">
    <name type="scientific">Neisseria dumasiana</name>
    <dbReference type="NCBI Taxonomy" id="1931275"/>
    <lineage>
        <taxon>Bacteria</taxon>
        <taxon>Pseudomonadati</taxon>
        <taxon>Pseudomonadota</taxon>
        <taxon>Betaproteobacteria</taxon>
        <taxon>Neisseriales</taxon>
        <taxon>Neisseriaceae</taxon>
        <taxon>Neisseria</taxon>
    </lineage>
</organism>
<dbReference type="Proteomes" id="UP000193303">
    <property type="component" value="Unassembled WGS sequence"/>
</dbReference>
<evidence type="ECO:0000313" key="2">
    <source>
        <dbReference type="Proteomes" id="UP000193303"/>
    </source>
</evidence>
<evidence type="ECO:0000313" key="1">
    <source>
        <dbReference type="EMBL" id="OSI25064.1"/>
    </source>
</evidence>
<dbReference type="Pfam" id="PF10948">
    <property type="entry name" value="DUF2635"/>
    <property type="match status" value="1"/>
</dbReference>
<dbReference type="EMBL" id="MTAB01000002">
    <property type="protein sequence ID" value="OSI25064.1"/>
    <property type="molecule type" value="Genomic_DNA"/>
</dbReference>
<gene>
    <name evidence="1" type="ORF">BV912_01420</name>
</gene>
<dbReference type="InterPro" id="IPR024400">
    <property type="entry name" value="DUF2635"/>
</dbReference>
<dbReference type="RefSeq" id="WP_085357838.1">
    <property type="nucleotide sequence ID" value="NZ_MTAB01000002.1"/>
</dbReference>
<dbReference type="AlphaFoldDB" id="A0A1X3DLP4"/>
<sequence>MNETIKVRAAAGLKVPMAGKPHEYITDQEAVAVPDAAYYRRCIDYGDLVVVADNPKPAKGSK</sequence>
<reference evidence="2" key="1">
    <citation type="submission" date="2017-01" db="EMBL/GenBank/DDBJ databases">
        <authorList>
            <person name="Mah S.A."/>
            <person name="Swanson W.J."/>
            <person name="Moy G.W."/>
            <person name="Vacquier V.D."/>
        </authorList>
    </citation>
    <scope>NUCLEOTIDE SEQUENCE [LARGE SCALE GENOMIC DNA]</scope>
    <source>
        <strain evidence="2">124861</strain>
    </source>
</reference>
<name>A0A1X3DLP4_9NEIS</name>
<dbReference type="OrthoDB" id="5460329at2"/>
<proteinExistence type="predicted"/>